<dbReference type="GO" id="GO:0004386">
    <property type="term" value="F:helicase activity"/>
    <property type="evidence" value="ECO:0007669"/>
    <property type="project" value="UniProtKB-KW"/>
</dbReference>
<protein>
    <submittedName>
        <fullName evidence="5">PD-(D/E)XK nuclease family protein</fullName>
    </submittedName>
</protein>
<dbReference type="AlphaFoldDB" id="A0A8J6ZLZ7"/>
<evidence type="ECO:0000256" key="1">
    <source>
        <dbReference type="ARBA" id="ARBA00022763"/>
    </source>
</evidence>
<keyword evidence="2" id="KW-0067">ATP-binding</keyword>
<dbReference type="InterPro" id="IPR011604">
    <property type="entry name" value="PDDEXK-like_dom_sf"/>
</dbReference>
<keyword evidence="1" id="KW-0227">DNA damage</keyword>
<evidence type="ECO:0000313" key="5">
    <source>
        <dbReference type="EMBL" id="MBE9023082.1"/>
    </source>
</evidence>
<dbReference type="Proteomes" id="UP000622533">
    <property type="component" value="Unassembled WGS sequence"/>
</dbReference>
<evidence type="ECO:0000256" key="3">
    <source>
        <dbReference type="ARBA" id="ARBA00023204"/>
    </source>
</evidence>
<keyword evidence="3" id="KW-0234">DNA repair</keyword>
<evidence type="ECO:0000313" key="6">
    <source>
        <dbReference type="Proteomes" id="UP000622533"/>
    </source>
</evidence>
<evidence type="ECO:0000256" key="2">
    <source>
        <dbReference type="ARBA" id="ARBA00022806"/>
    </source>
</evidence>
<dbReference type="GO" id="GO:0006281">
    <property type="term" value="P:DNA repair"/>
    <property type="evidence" value="ECO:0007669"/>
    <property type="project" value="UniProtKB-KW"/>
</dbReference>
<keyword evidence="2" id="KW-0547">Nucleotide-binding</keyword>
<accession>A0A8J6ZLZ7</accession>
<name>A0A8J6ZLZ7_DESMC</name>
<dbReference type="Pfam" id="PF12705">
    <property type="entry name" value="PDDEXK_1"/>
    <property type="match status" value="1"/>
</dbReference>
<organism evidence="5 6">
    <name type="scientific">Desmonostoc muscorum LEGE 12446</name>
    <dbReference type="NCBI Taxonomy" id="1828758"/>
    <lineage>
        <taxon>Bacteria</taxon>
        <taxon>Bacillati</taxon>
        <taxon>Cyanobacteriota</taxon>
        <taxon>Cyanophyceae</taxon>
        <taxon>Nostocales</taxon>
        <taxon>Nostocaceae</taxon>
        <taxon>Desmonostoc</taxon>
    </lineage>
</organism>
<dbReference type="InterPro" id="IPR038726">
    <property type="entry name" value="PDDEXK_AddAB-type"/>
</dbReference>
<gene>
    <name evidence="5" type="ORF">IQ276_11775</name>
</gene>
<proteinExistence type="predicted"/>
<evidence type="ECO:0000259" key="4">
    <source>
        <dbReference type="Pfam" id="PF12705"/>
    </source>
</evidence>
<keyword evidence="2" id="KW-0378">Hydrolase</keyword>
<keyword evidence="2" id="KW-0347">Helicase</keyword>
<reference evidence="5" key="1">
    <citation type="submission" date="2020-10" db="EMBL/GenBank/DDBJ databases">
        <authorList>
            <person name="Castelo-Branco R."/>
            <person name="Eusebio N."/>
            <person name="Adriana R."/>
            <person name="Vieira A."/>
            <person name="Brugerolle De Fraissinette N."/>
            <person name="Rezende De Castro R."/>
            <person name="Schneider M.P."/>
            <person name="Vasconcelos V."/>
            <person name="Leao P.N."/>
        </authorList>
    </citation>
    <scope>NUCLEOTIDE SEQUENCE</scope>
    <source>
        <strain evidence="5">LEGE 12446</strain>
    </source>
</reference>
<feature type="domain" description="PD-(D/E)XK endonuclease-like" evidence="4">
    <location>
        <begin position="11"/>
        <end position="219"/>
    </location>
</feature>
<sequence length="227" mass="26071">MLASDSTPVRIGLLAQRGVYEFHQNSPLLHQEDAVEQMIEILELRKESDLVQQRVLQILTNYQQNPILAEKKIIQLSRGDERFPKPILIKQGNQSFNLYAATDCIFAEEDDTLHILDFKTGHSDFDRRQGYVYLLAASYLYPQQKAVASFYNLENGNWSEPISATPNTLKAFQIELALIAQRHQEDLKRYRQNSADFSQIFPQNPGVSCRYCSFNSICEFTISEVST</sequence>
<dbReference type="Gene3D" id="3.90.320.10">
    <property type="match status" value="1"/>
</dbReference>
<dbReference type="EMBL" id="JADEXS010000128">
    <property type="protein sequence ID" value="MBE9023082.1"/>
    <property type="molecule type" value="Genomic_DNA"/>
</dbReference>
<comment type="caution">
    <text evidence="5">The sequence shown here is derived from an EMBL/GenBank/DDBJ whole genome shotgun (WGS) entry which is preliminary data.</text>
</comment>
<keyword evidence="6" id="KW-1185">Reference proteome</keyword>